<sequence length="234" mass="27908">MNNIQIYKLVNAIASIFNFKIDYNLETKIAIQVMLLPDHAFKQLFVRLSLLVNINSEQLIKLFVDHVIMMQLWRGQNNYICTLQLKPQEHRFKLACTRTKTQVYQQFQDRFATALKNVLYKQIISHSSKDYSELCNQTNTYFLHHNQMVFWKHVNLLIPERSCKQLRDYYQKSFLRNMYVECISGNDKIILCNLVDRMTNLNPSQIADKFLEFVGKSKYFKRNVVMYIVNRKGK</sequence>
<comment type="caution">
    <text evidence="1">The sequence shown here is derived from an EMBL/GenBank/DDBJ whole genome shotgun (WGS) entry which is preliminary data.</text>
</comment>
<organism evidence="1">
    <name type="scientific">Hexamita inflata</name>
    <dbReference type="NCBI Taxonomy" id="28002"/>
    <lineage>
        <taxon>Eukaryota</taxon>
        <taxon>Metamonada</taxon>
        <taxon>Diplomonadida</taxon>
        <taxon>Hexamitidae</taxon>
        <taxon>Hexamitinae</taxon>
        <taxon>Hexamita</taxon>
    </lineage>
</organism>
<reference evidence="1" key="1">
    <citation type="submission" date="2023-06" db="EMBL/GenBank/DDBJ databases">
        <authorList>
            <person name="Kurt Z."/>
        </authorList>
    </citation>
    <scope>NUCLEOTIDE SEQUENCE</scope>
</reference>
<dbReference type="AlphaFoldDB" id="A0AA86PEB3"/>
<dbReference type="EMBL" id="CAXDID020000191">
    <property type="protein sequence ID" value="CAL6052317.1"/>
    <property type="molecule type" value="Genomic_DNA"/>
</dbReference>
<evidence type="ECO:0000313" key="1">
    <source>
        <dbReference type="EMBL" id="CAI9935793.1"/>
    </source>
</evidence>
<keyword evidence="3" id="KW-1185">Reference proteome</keyword>
<reference evidence="2 3" key="2">
    <citation type="submission" date="2024-07" db="EMBL/GenBank/DDBJ databases">
        <authorList>
            <person name="Akdeniz Z."/>
        </authorList>
    </citation>
    <scope>NUCLEOTIDE SEQUENCE [LARGE SCALE GENOMIC DNA]</scope>
</reference>
<dbReference type="EMBL" id="CATOUU010000623">
    <property type="protein sequence ID" value="CAI9935793.1"/>
    <property type="molecule type" value="Genomic_DNA"/>
</dbReference>
<accession>A0AA86PEB3</accession>
<protein>
    <submittedName>
        <fullName evidence="2">Hypothetical_protein</fullName>
    </submittedName>
</protein>
<evidence type="ECO:0000313" key="3">
    <source>
        <dbReference type="Proteomes" id="UP001642409"/>
    </source>
</evidence>
<gene>
    <name evidence="1" type="ORF">HINF_LOCUS23438</name>
    <name evidence="2" type="ORF">HINF_LOCUS44792</name>
</gene>
<evidence type="ECO:0000313" key="2">
    <source>
        <dbReference type="EMBL" id="CAL6052317.1"/>
    </source>
</evidence>
<name>A0AA86PEB3_9EUKA</name>
<dbReference type="Proteomes" id="UP001642409">
    <property type="component" value="Unassembled WGS sequence"/>
</dbReference>
<proteinExistence type="predicted"/>